<feature type="region of interest" description="Disordered" evidence="2">
    <location>
        <begin position="46"/>
        <end position="72"/>
    </location>
</feature>
<feature type="compositionally biased region" description="Low complexity" evidence="2">
    <location>
        <begin position="49"/>
        <end position="72"/>
    </location>
</feature>
<keyword evidence="6" id="KW-1185">Reference proteome</keyword>
<evidence type="ECO:0000313" key="5">
    <source>
        <dbReference type="EMBL" id="MCF2526780.1"/>
    </source>
</evidence>
<reference evidence="5" key="1">
    <citation type="submission" date="2022-01" db="EMBL/GenBank/DDBJ databases">
        <title>Genome-Based Taxonomic Classification of the Phylum Actinobacteria.</title>
        <authorList>
            <person name="Gao Y."/>
        </authorList>
    </citation>
    <scope>NUCLEOTIDE SEQUENCE</scope>
    <source>
        <strain evidence="5">KLBMP 8922</strain>
    </source>
</reference>
<comment type="similarity">
    <text evidence="1">Belongs to the CapA family.</text>
</comment>
<evidence type="ECO:0000256" key="2">
    <source>
        <dbReference type="SAM" id="MobiDB-lite"/>
    </source>
</evidence>
<gene>
    <name evidence="5" type="ORF">LZ495_06055</name>
</gene>
<feature type="domain" description="Capsule synthesis protein CapA" evidence="4">
    <location>
        <begin position="79"/>
        <end position="319"/>
    </location>
</feature>
<dbReference type="SUPFAM" id="SSF56300">
    <property type="entry name" value="Metallo-dependent phosphatases"/>
    <property type="match status" value="1"/>
</dbReference>
<evidence type="ECO:0000256" key="1">
    <source>
        <dbReference type="ARBA" id="ARBA00005662"/>
    </source>
</evidence>
<keyword evidence="3" id="KW-0732">Signal</keyword>
<feature type="signal peptide" evidence="3">
    <location>
        <begin position="1"/>
        <end position="27"/>
    </location>
</feature>
<dbReference type="Gene3D" id="3.60.21.10">
    <property type="match status" value="1"/>
</dbReference>
<feature type="compositionally biased region" description="Basic and acidic residues" evidence="2">
    <location>
        <begin position="363"/>
        <end position="375"/>
    </location>
</feature>
<dbReference type="PROSITE" id="PS51257">
    <property type="entry name" value="PROKAR_LIPOPROTEIN"/>
    <property type="match status" value="1"/>
</dbReference>
<dbReference type="RefSeq" id="WP_235050914.1">
    <property type="nucleotide sequence ID" value="NZ_JAKFHA010000002.1"/>
</dbReference>
<dbReference type="InterPro" id="IPR019079">
    <property type="entry name" value="Capsule_synth_CapA"/>
</dbReference>
<evidence type="ECO:0000313" key="6">
    <source>
        <dbReference type="Proteomes" id="UP001165378"/>
    </source>
</evidence>
<sequence>MLTPPARPVRALVGVLALAVLSGCSLLGDSDDGDKTVPVASGAATDAVLPSLPGSSSGTPSPGASAGSTAPGGKPGAITLAFGGDVHFTDRTTARLNAGAETALGPISSALSAADLAMVNFESAITERGTPEGKTYHFRAPASALGELQKSGVDVVSMANNHAVDYGAVGLQDSLAAVAKPAVPVVGFGADAAAAYRPWTTEVKGVKVAFLAASQVQDLTNQKYAAGPGKPGIASALTSDRLVKAVKDAKAQADVVVVYMHWGIEGDKCPSPDQTGLARKLSAAGATAVVGTHAHVMQGAGMLGDTYVGYGFGNFLWYGTSPYPNSNDTGVTTLTIEGGKVVGEAFTPASIDGRGVPVPQKGAEAKRITDRRDSLRPCTGLTAVPK</sequence>
<protein>
    <submittedName>
        <fullName evidence="5">CapA family protein</fullName>
    </submittedName>
</protein>
<accession>A0AA41PVT3</accession>
<dbReference type="InterPro" id="IPR052169">
    <property type="entry name" value="CW_Biosynth-Accessory"/>
</dbReference>
<dbReference type="Pfam" id="PF09587">
    <property type="entry name" value="PGA_cap"/>
    <property type="match status" value="1"/>
</dbReference>
<dbReference type="PANTHER" id="PTHR33393">
    <property type="entry name" value="POLYGLUTAMINE SYNTHESIS ACCESSORY PROTEIN RV0574C-RELATED"/>
    <property type="match status" value="1"/>
</dbReference>
<evidence type="ECO:0000256" key="3">
    <source>
        <dbReference type="SAM" id="SignalP"/>
    </source>
</evidence>
<dbReference type="PANTHER" id="PTHR33393:SF13">
    <property type="entry name" value="PGA BIOSYNTHESIS PROTEIN CAPA"/>
    <property type="match status" value="1"/>
</dbReference>
<dbReference type="SMART" id="SM00854">
    <property type="entry name" value="PGA_cap"/>
    <property type="match status" value="1"/>
</dbReference>
<comment type="caution">
    <text evidence="5">The sequence shown here is derived from an EMBL/GenBank/DDBJ whole genome shotgun (WGS) entry which is preliminary data.</text>
</comment>
<dbReference type="CDD" id="cd07381">
    <property type="entry name" value="MPP_CapA"/>
    <property type="match status" value="1"/>
</dbReference>
<dbReference type="InterPro" id="IPR029052">
    <property type="entry name" value="Metallo-depent_PP-like"/>
</dbReference>
<dbReference type="EMBL" id="JAKFHA010000002">
    <property type="protein sequence ID" value="MCF2526780.1"/>
    <property type="molecule type" value="Genomic_DNA"/>
</dbReference>
<proteinExistence type="inferred from homology"/>
<feature type="region of interest" description="Disordered" evidence="2">
    <location>
        <begin position="352"/>
        <end position="386"/>
    </location>
</feature>
<evidence type="ECO:0000259" key="4">
    <source>
        <dbReference type="SMART" id="SM00854"/>
    </source>
</evidence>
<dbReference type="Proteomes" id="UP001165378">
    <property type="component" value="Unassembled WGS sequence"/>
</dbReference>
<dbReference type="AlphaFoldDB" id="A0AA41PVT3"/>
<feature type="chain" id="PRO_5041270726" evidence="3">
    <location>
        <begin position="28"/>
        <end position="386"/>
    </location>
</feature>
<name>A0AA41PVT3_9ACTN</name>
<organism evidence="5 6">
    <name type="scientific">Yinghuangia soli</name>
    <dbReference type="NCBI Taxonomy" id="2908204"/>
    <lineage>
        <taxon>Bacteria</taxon>
        <taxon>Bacillati</taxon>
        <taxon>Actinomycetota</taxon>
        <taxon>Actinomycetes</taxon>
        <taxon>Kitasatosporales</taxon>
        <taxon>Streptomycetaceae</taxon>
        <taxon>Yinghuangia</taxon>
    </lineage>
</organism>